<sequence>MKKRIGLLLVTGLLAGCQSGGPASFAAHSYSGPLQRVDSESLGAASGTSCQRYWIYLLPAGEPPSTQVALERAMVSRAGTEFLVNMTVETRLDVRLGYMDECILVEGEARRRLAP</sequence>
<organism evidence="1 2">
    <name type="scientific">Ferrimonas balearica (strain DSM 9799 / CCM 4581 / KCTC 23876 / PAT)</name>
    <dbReference type="NCBI Taxonomy" id="550540"/>
    <lineage>
        <taxon>Bacteria</taxon>
        <taxon>Pseudomonadati</taxon>
        <taxon>Pseudomonadota</taxon>
        <taxon>Gammaproteobacteria</taxon>
        <taxon>Alteromonadales</taxon>
        <taxon>Ferrimonadaceae</taxon>
        <taxon>Ferrimonas</taxon>
    </lineage>
</organism>
<dbReference type="HOGENOM" id="CLU_166881_0_0_6"/>
<dbReference type="KEGG" id="fbl:Fbal_2267"/>
<protein>
    <recommendedName>
        <fullName evidence="3">Lipoprotein</fullName>
    </recommendedName>
</protein>
<dbReference type="EMBL" id="CP002209">
    <property type="protein sequence ID" value="ADN76470.1"/>
    <property type="molecule type" value="Genomic_DNA"/>
</dbReference>
<evidence type="ECO:0008006" key="3">
    <source>
        <dbReference type="Google" id="ProtNLM"/>
    </source>
</evidence>
<dbReference type="PROSITE" id="PS51257">
    <property type="entry name" value="PROKAR_LIPOPROTEIN"/>
    <property type="match status" value="1"/>
</dbReference>
<evidence type="ECO:0000313" key="2">
    <source>
        <dbReference type="Proteomes" id="UP000006683"/>
    </source>
</evidence>
<accession>E1SWI8</accession>
<evidence type="ECO:0000313" key="1">
    <source>
        <dbReference type="EMBL" id="ADN76470.1"/>
    </source>
</evidence>
<dbReference type="STRING" id="550540.Fbal_2267"/>
<dbReference type="eggNOG" id="ENOG502ZNZZ">
    <property type="taxonomic scope" value="Bacteria"/>
</dbReference>
<dbReference type="AlphaFoldDB" id="E1SWI8"/>
<keyword evidence="2" id="KW-1185">Reference proteome</keyword>
<proteinExistence type="predicted"/>
<reference evidence="1 2" key="1">
    <citation type="journal article" date="2010" name="Stand. Genomic Sci.">
        <title>Complete genome sequence of Ferrimonas balearica type strain (PAT).</title>
        <authorList>
            <person name="Nolan M."/>
            <person name="Sikorski J."/>
            <person name="Davenport K."/>
            <person name="Lucas S."/>
            <person name="Glavina Del Rio T."/>
            <person name="Tice H."/>
            <person name="Cheng J."/>
            <person name="Goodwin L."/>
            <person name="Pitluck S."/>
            <person name="Liolios K."/>
            <person name="Ivanova N."/>
            <person name="Mavromatis K."/>
            <person name="Ovchinnikova G."/>
            <person name="Pati A."/>
            <person name="Chen A."/>
            <person name="Palaniappan K."/>
            <person name="Land M."/>
            <person name="Hauser L."/>
            <person name="Chang Y."/>
            <person name="Jeffries C."/>
            <person name="Tapia R."/>
            <person name="Brettin T."/>
            <person name="Detter J."/>
            <person name="Han C."/>
            <person name="Yasawong M."/>
            <person name="Rohde M."/>
            <person name="Tindall B."/>
            <person name="Goker M."/>
            <person name="Woyke T."/>
            <person name="Bristow J."/>
            <person name="Eisen J."/>
            <person name="Markowitz V."/>
            <person name="Hugenholtz P."/>
            <person name="Kyrpides N."/>
            <person name="Klenk H."/>
            <person name="Lapidus A."/>
        </authorList>
    </citation>
    <scope>NUCLEOTIDE SEQUENCE [LARGE SCALE GENOMIC DNA]</scope>
    <source>
        <strain evidence="2">DSM 9799 / CCM 4581 / KCTC 23876 / PAT</strain>
    </source>
</reference>
<dbReference type="Proteomes" id="UP000006683">
    <property type="component" value="Chromosome"/>
</dbReference>
<gene>
    <name evidence="1" type="ordered locus">Fbal_2267</name>
</gene>
<name>E1SWI8_FERBD</name>